<dbReference type="GO" id="GO:1990904">
    <property type="term" value="C:ribonucleoprotein complex"/>
    <property type="evidence" value="ECO:0007669"/>
    <property type="project" value="UniProtKB-KW"/>
</dbReference>
<dbReference type="GO" id="GO:0005840">
    <property type="term" value="C:ribosome"/>
    <property type="evidence" value="ECO:0007669"/>
    <property type="project" value="UniProtKB-KW"/>
</dbReference>
<comment type="similarity">
    <text evidence="2">Belongs to the chloroplast-specific ribosomal protein cS23 family.</text>
</comment>
<dbReference type="HAMAP" id="MF_00619">
    <property type="entry name" value="Ribosomal_plastid_cS23"/>
    <property type="match status" value="1"/>
</dbReference>
<accession>A0AAW1R4F3</accession>
<sequence>MVAPCLTSRISARPTQSLASCSRTAAAKPVAVRHTCQLVPAHRRCNQHTEARHTLCRAASQLKDPLLDDEAVDAEEDAVDAEEDIPIEGVEGFSVEEAPAEEEEETETLAASEDWSDSKPGVAEEVVEKPGVAQYALNFLWLDKNVAVSVDQIFGGDKRSPMTEYFFWPRKDAWEELKATLETKPWISERDKVLLLNKVTEVINYWQDDATPKHSINDAREKFPDCQFQGV</sequence>
<dbReference type="Gene3D" id="3.30.390.140">
    <property type="match status" value="1"/>
</dbReference>
<evidence type="ECO:0000256" key="7">
    <source>
        <dbReference type="SAM" id="MobiDB-lite"/>
    </source>
</evidence>
<evidence type="ECO:0000256" key="1">
    <source>
        <dbReference type="ARBA" id="ARBA00002396"/>
    </source>
</evidence>
<dbReference type="NCBIfam" id="NF002740">
    <property type="entry name" value="PRK02724.1"/>
    <property type="match status" value="1"/>
</dbReference>
<dbReference type="InterPro" id="IPR057257">
    <property type="entry name" value="Ribosomal_cS23"/>
</dbReference>
<dbReference type="EMBL" id="JALJOR010000001">
    <property type="protein sequence ID" value="KAK9828459.1"/>
    <property type="molecule type" value="Genomic_DNA"/>
</dbReference>
<keyword evidence="9" id="KW-1185">Reference proteome</keyword>
<dbReference type="GO" id="GO:0003735">
    <property type="term" value="F:structural constituent of ribosome"/>
    <property type="evidence" value="ECO:0007669"/>
    <property type="project" value="InterPro"/>
</dbReference>
<dbReference type="AlphaFoldDB" id="A0AAW1R4F3"/>
<protein>
    <recommendedName>
        <fullName evidence="6">30S ribosomal protein 3, chloroplastic</fullName>
    </recommendedName>
</protein>
<feature type="region of interest" description="Disordered" evidence="7">
    <location>
        <begin position="97"/>
        <end position="119"/>
    </location>
</feature>
<comment type="function">
    <text evidence="1">Probably a ribosomal protein or a ribosome-associated protein.</text>
</comment>
<feature type="compositionally biased region" description="Acidic residues" evidence="7">
    <location>
        <begin position="98"/>
        <end position="107"/>
    </location>
</feature>
<comment type="caution">
    <text evidence="8">The sequence shown here is derived from an EMBL/GenBank/DDBJ whole genome shotgun (WGS) entry which is preliminary data.</text>
</comment>
<evidence type="ECO:0000256" key="3">
    <source>
        <dbReference type="ARBA" id="ARBA00011458"/>
    </source>
</evidence>
<dbReference type="Pfam" id="PF04839">
    <property type="entry name" value="PSRP-3_Ycf65"/>
    <property type="match status" value="1"/>
</dbReference>
<name>A0AAW1R4F3_9CHLO</name>
<dbReference type="PANTHER" id="PTHR35108">
    <property type="entry name" value="30S RIBOSOMAL PROTEIN 3, CHLOROPLASTIC"/>
    <property type="match status" value="1"/>
</dbReference>
<dbReference type="InterPro" id="IPR006924">
    <property type="entry name" value="Ribosomal_cS23-like"/>
</dbReference>
<comment type="subunit">
    <text evidence="3">Part of the 30S ribosomal subunit.</text>
</comment>
<evidence type="ECO:0000256" key="4">
    <source>
        <dbReference type="ARBA" id="ARBA00022980"/>
    </source>
</evidence>
<evidence type="ECO:0000313" key="9">
    <source>
        <dbReference type="Proteomes" id="UP001489004"/>
    </source>
</evidence>
<dbReference type="GO" id="GO:0006412">
    <property type="term" value="P:translation"/>
    <property type="evidence" value="ECO:0007669"/>
    <property type="project" value="InterPro"/>
</dbReference>
<keyword evidence="4" id="KW-0689">Ribosomal protein</keyword>
<evidence type="ECO:0000313" key="8">
    <source>
        <dbReference type="EMBL" id="KAK9828459.1"/>
    </source>
</evidence>
<organism evidence="8 9">
    <name type="scientific">[Myrmecia] bisecta</name>
    <dbReference type="NCBI Taxonomy" id="41462"/>
    <lineage>
        <taxon>Eukaryota</taxon>
        <taxon>Viridiplantae</taxon>
        <taxon>Chlorophyta</taxon>
        <taxon>core chlorophytes</taxon>
        <taxon>Trebouxiophyceae</taxon>
        <taxon>Trebouxiales</taxon>
        <taxon>Trebouxiaceae</taxon>
        <taxon>Myrmecia</taxon>
    </lineage>
</organism>
<evidence type="ECO:0000256" key="5">
    <source>
        <dbReference type="ARBA" id="ARBA00023274"/>
    </source>
</evidence>
<evidence type="ECO:0000256" key="6">
    <source>
        <dbReference type="ARBA" id="ARBA00035379"/>
    </source>
</evidence>
<dbReference type="InterPro" id="IPR038447">
    <property type="entry name" value="PSRP-3/Ycf65_sf"/>
</dbReference>
<dbReference type="PANTHER" id="PTHR35108:SF1">
    <property type="entry name" value="OS04G0461100 PROTEIN"/>
    <property type="match status" value="1"/>
</dbReference>
<gene>
    <name evidence="8" type="ORF">WJX72_000113</name>
</gene>
<keyword evidence="5" id="KW-0687">Ribonucleoprotein</keyword>
<dbReference type="Proteomes" id="UP001489004">
    <property type="component" value="Unassembled WGS sequence"/>
</dbReference>
<evidence type="ECO:0000256" key="2">
    <source>
        <dbReference type="ARBA" id="ARBA00008561"/>
    </source>
</evidence>
<reference evidence="8 9" key="1">
    <citation type="journal article" date="2024" name="Nat. Commun.">
        <title>Phylogenomics reveals the evolutionary origins of lichenization in chlorophyte algae.</title>
        <authorList>
            <person name="Puginier C."/>
            <person name="Libourel C."/>
            <person name="Otte J."/>
            <person name="Skaloud P."/>
            <person name="Haon M."/>
            <person name="Grisel S."/>
            <person name="Petersen M."/>
            <person name="Berrin J.G."/>
            <person name="Delaux P.M."/>
            <person name="Dal Grande F."/>
            <person name="Keller J."/>
        </authorList>
    </citation>
    <scope>NUCLEOTIDE SEQUENCE [LARGE SCALE GENOMIC DNA]</scope>
    <source>
        <strain evidence="8 9">SAG 2043</strain>
    </source>
</reference>
<proteinExistence type="inferred from homology"/>